<sequence>MAAQREPDQVEIISGIKGALNRQKSNFSRRFSNVHKLRDLDQTFQALGKVAEAVVKGKYGPLRDRYQHEICPISSMLERTMIRAKKGIYRRLSPRMSKIHPWMICFDVPMPQEVFNLLNKGVVNLTRFGVDVLEQPYSVTITFSSMRRLCALFNKFEDC</sequence>
<organism evidence="1 2">
    <name type="scientific">Porites evermanni</name>
    <dbReference type="NCBI Taxonomy" id="104178"/>
    <lineage>
        <taxon>Eukaryota</taxon>
        <taxon>Metazoa</taxon>
        <taxon>Cnidaria</taxon>
        <taxon>Anthozoa</taxon>
        <taxon>Hexacorallia</taxon>
        <taxon>Scleractinia</taxon>
        <taxon>Fungiina</taxon>
        <taxon>Poritidae</taxon>
        <taxon>Porites</taxon>
    </lineage>
</organism>
<accession>A0ABN8Q8K2</accession>
<comment type="caution">
    <text evidence="1">The sequence shown here is derived from an EMBL/GenBank/DDBJ whole genome shotgun (WGS) entry which is preliminary data.</text>
</comment>
<keyword evidence="2" id="KW-1185">Reference proteome</keyword>
<name>A0ABN8Q8K2_9CNID</name>
<reference evidence="1 2" key="1">
    <citation type="submission" date="2022-05" db="EMBL/GenBank/DDBJ databases">
        <authorList>
            <consortium name="Genoscope - CEA"/>
            <person name="William W."/>
        </authorList>
    </citation>
    <scope>NUCLEOTIDE SEQUENCE [LARGE SCALE GENOMIC DNA]</scope>
</reference>
<evidence type="ECO:0000313" key="2">
    <source>
        <dbReference type="Proteomes" id="UP001159427"/>
    </source>
</evidence>
<proteinExistence type="predicted"/>
<protein>
    <submittedName>
        <fullName evidence="1">Uncharacterized protein</fullName>
    </submittedName>
</protein>
<dbReference type="EMBL" id="CALNXI010001190">
    <property type="protein sequence ID" value="CAH3159452.1"/>
    <property type="molecule type" value="Genomic_DNA"/>
</dbReference>
<feature type="non-terminal residue" evidence="1">
    <location>
        <position position="159"/>
    </location>
</feature>
<evidence type="ECO:0000313" key="1">
    <source>
        <dbReference type="EMBL" id="CAH3159452.1"/>
    </source>
</evidence>
<dbReference type="Proteomes" id="UP001159427">
    <property type="component" value="Unassembled WGS sequence"/>
</dbReference>
<gene>
    <name evidence="1" type="ORF">PEVE_00003198</name>
</gene>